<sequence>MDQLRAVRIRDAEDLPLFSRAIINPVISVDLLAVCVNGAKAFGVGANWTAAYWASPANTGHTQNPMNRDERRSHVNQTVLDTEGNCSCQGIRTRLVVKRKGGVTSVPTATSPAKIVGGFFSNVVSALMKWLWYLKATATSAPFVLSCLFAAVLGL</sequence>
<proteinExistence type="predicted"/>
<keyword evidence="2" id="KW-1185">Reference proteome</keyword>
<protein>
    <submittedName>
        <fullName evidence="1">Uncharacterized protein</fullName>
    </submittedName>
</protein>
<dbReference type="Proteomes" id="UP000309997">
    <property type="component" value="Unassembled WGS sequence"/>
</dbReference>
<reference evidence="1 2" key="1">
    <citation type="journal article" date="2024" name="Plant Biotechnol. J.">
        <title>Genome and CRISPR/Cas9 system of a widespread forest tree (Populus alba) in the world.</title>
        <authorList>
            <person name="Liu Y.J."/>
            <person name="Jiang P.F."/>
            <person name="Han X.M."/>
            <person name="Li X.Y."/>
            <person name="Wang H.M."/>
            <person name="Wang Y.J."/>
            <person name="Wang X.X."/>
            <person name="Zeng Q.Y."/>
        </authorList>
    </citation>
    <scope>NUCLEOTIDE SEQUENCE [LARGE SCALE GENOMIC DNA]</scope>
    <source>
        <strain evidence="2">cv. PAL-ZL1</strain>
    </source>
</reference>
<organism evidence="1 2">
    <name type="scientific">Populus alba</name>
    <name type="common">White poplar</name>
    <dbReference type="NCBI Taxonomy" id="43335"/>
    <lineage>
        <taxon>Eukaryota</taxon>
        <taxon>Viridiplantae</taxon>
        <taxon>Streptophyta</taxon>
        <taxon>Embryophyta</taxon>
        <taxon>Tracheophyta</taxon>
        <taxon>Spermatophyta</taxon>
        <taxon>Magnoliopsida</taxon>
        <taxon>eudicotyledons</taxon>
        <taxon>Gunneridae</taxon>
        <taxon>Pentapetalae</taxon>
        <taxon>rosids</taxon>
        <taxon>fabids</taxon>
        <taxon>Malpighiales</taxon>
        <taxon>Salicaceae</taxon>
        <taxon>Saliceae</taxon>
        <taxon>Populus</taxon>
    </lineage>
</organism>
<evidence type="ECO:0000313" key="1">
    <source>
        <dbReference type="EMBL" id="KAL3580251.1"/>
    </source>
</evidence>
<dbReference type="EMBL" id="RCHU02000009">
    <property type="protein sequence ID" value="KAL3580251.1"/>
    <property type="molecule type" value="Genomic_DNA"/>
</dbReference>
<accession>A0ACC4BQD6</accession>
<comment type="caution">
    <text evidence="1">The sequence shown here is derived from an EMBL/GenBank/DDBJ whole genome shotgun (WGS) entry which is preliminary data.</text>
</comment>
<name>A0ACC4BQD6_POPAL</name>
<gene>
    <name evidence="1" type="ORF">D5086_018086</name>
</gene>
<evidence type="ECO:0000313" key="2">
    <source>
        <dbReference type="Proteomes" id="UP000309997"/>
    </source>
</evidence>